<proteinExistence type="predicted"/>
<gene>
    <name evidence="2" type="ORF">ORPV_388</name>
</gene>
<dbReference type="EMBL" id="LT906555">
    <property type="protein sequence ID" value="SNW62292.1"/>
    <property type="molecule type" value="Genomic_DNA"/>
</dbReference>
<evidence type="ECO:0000313" key="2">
    <source>
        <dbReference type="EMBL" id="SNW62292.1"/>
    </source>
</evidence>
<dbReference type="GeneID" id="35382170"/>
<evidence type="ECO:0000313" key="3">
    <source>
        <dbReference type="Proteomes" id="UP000236316"/>
    </source>
</evidence>
<keyword evidence="3" id="KW-1185">Reference proteome</keyword>
<evidence type="ECO:0000256" key="1">
    <source>
        <dbReference type="SAM" id="Phobius"/>
    </source>
</evidence>
<dbReference type="KEGG" id="vg:35382170"/>
<sequence>MYESILVVSLFVLIYYISTLKSNIKYIIISQLVLAGCIILGMPIPFNIIKILSAISILYCLFYVATSSKDNHKIEEDHEIHRYDYKN</sequence>
<dbReference type="RefSeq" id="YP_009448594.1">
    <property type="nucleotide sequence ID" value="NC_036594.1"/>
</dbReference>
<keyword evidence="1 2" id="KW-0812">Transmembrane</keyword>
<dbReference type="Proteomes" id="UP000236316">
    <property type="component" value="Segment"/>
</dbReference>
<accession>A0A2I2L417</accession>
<keyword evidence="1" id="KW-1133">Transmembrane helix</keyword>
<feature type="transmembrane region" description="Helical" evidence="1">
    <location>
        <begin position="48"/>
        <end position="65"/>
    </location>
</feature>
<reference evidence="2" key="1">
    <citation type="submission" date="2017-08" db="EMBL/GenBank/DDBJ databases">
        <authorList>
            <consortium name="Urmite Genomes"/>
        </authorList>
    </citation>
    <scope>NUCLEOTIDE SEQUENCE [LARGE SCALE GENOMIC DNA]</scope>
    <source>
        <strain evidence="2">IHUMI-LCC2</strain>
    </source>
</reference>
<keyword evidence="1" id="KW-0472">Membrane</keyword>
<organism evidence="2">
    <name type="scientific">Orpheovirus IHUMI-LCC2</name>
    <dbReference type="NCBI Taxonomy" id="2023057"/>
    <lineage>
        <taxon>Viruses</taxon>
        <taxon>Varidnaviria</taxon>
        <taxon>Bamfordvirae</taxon>
        <taxon>Nucleocytoviricota</taxon>
        <taxon>Megaviricetes</taxon>
        <taxon>Pimascovirales</taxon>
        <taxon>Ocovirineae</taxon>
        <taxon>Orpheoviridae</taxon>
        <taxon>Alphaorpheovirus</taxon>
        <taxon>Alphaorpheovirus massiliense</taxon>
    </lineage>
</organism>
<name>A0A2I2L417_9VIRU</name>
<protein>
    <submittedName>
        <fullName evidence="2">Transmembrane domain-containing protein</fullName>
    </submittedName>
</protein>